<dbReference type="RefSeq" id="WP_307150758.1">
    <property type="nucleotide sequence ID" value="NZ_JAUSTU010000011.1"/>
</dbReference>
<feature type="transmembrane region" description="Helical" evidence="5">
    <location>
        <begin position="7"/>
        <end position="25"/>
    </location>
</feature>
<keyword evidence="4 5" id="KW-0472">Membrane</keyword>
<feature type="transmembrane region" description="Helical" evidence="5">
    <location>
        <begin position="66"/>
        <end position="86"/>
    </location>
</feature>
<sequence>MNELTYIRYSVGFVFIISGLMKFFSEELGNTFISLGLPYPIYFMYVVALVEIVCGHLIATNKHVRNASIPLILIMIAAIILTKVPILTSGFFLFAFSARLDIVMLILLTVLYKNSSRLK</sequence>
<proteinExistence type="predicted"/>
<reference evidence="6 7" key="1">
    <citation type="submission" date="2023-07" db="EMBL/GenBank/DDBJ databases">
        <title>Genomic Encyclopedia of Type Strains, Phase IV (KMG-IV): sequencing the most valuable type-strain genomes for metagenomic binning, comparative biology and taxonomic classification.</title>
        <authorList>
            <person name="Goeker M."/>
        </authorList>
    </citation>
    <scope>NUCLEOTIDE SEQUENCE [LARGE SCALE GENOMIC DNA]</scope>
    <source>
        <strain evidence="6 7">DSM 23948</strain>
    </source>
</reference>
<accession>A0ABT9V5M2</accession>
<dbReference type="Proteomes" id="UP001231362">
    <property type="component" value="Unassembled WGS sequence"/>
</dbReference>
<evidence type="ECO:0000313" key="7">
    <source>
        <dbReference type="Proteomes" id="UP001231362"/>
    </source>
</evidence>
<evidence type="ECO:0000256" key="2">
    <source>
        <dbReference type="ARBA" id="ARBA00022692"/>
    </source>
</evidence>
<feature type="transmembrane region" description="Helical" evidence="5">
    <location>
        <begin position="37"/>
        <end position="59"/>
    </location>
</feature>
<evidence type="ECO:0000313" key="6">
    <source>
        <dbReference type="EMBL" id="MDQ0156239.1"/>
    </source>
</evidence>
<dbReference type="Pfam" id="PF07681">
    <property type="entry name" value="DoxX"/>
    <property type="match status" value="1"/>
</dbReference>
<dbReference type="EMBL" id="JAUSTU010000011">
    <property type="protein sequence ID" value="MDQ0156239.1"/>
    <property type="molecule type" value="Genomic_DNA"/>
</dbReference>
<dbReference type="InterPro" id="IPR032808">
    <property type="entry name" value="DoxX"/>
</dbReference>
<name>A0ABT9V5M2_9BACL</name>
<organism evidence="6 7">
    <name type="scientific">Anoxybacillus andreesenii</name>
    <dbReference type="NCBI Taxonomy" id="1325932"/>
    <lineage>
        <taxon>Bacteria</taxon>
        <taxon>Bacillati</taxon>
        <taxon>Bacillota</taxon>
        <taxon>Bacilli</taxon>
        <taxon>Bacillales</taxon>
        <taxon>Anoxybacillaceae</taxon>
        <taxon>Anoxybacillus</taxon>
    </lineage>
</organism>
<evidence type="ECO:0000256" key="3">
    <source>
        <dbReference type="ARBA" id="ARBA00022989"/>
    </source>
</evidence>
<keyword evidence="7" id="KW-1185">Reference proteome</keyword>
<gene>
    <name evidence="6" type="ORF">J2S07_002558</name>
</gene>
<evidence type="ECO:0000256" key="4">
    <source>
        <dbReference type="ARBA" id="ARBA00023136"/>
    </source>
</evidence>
<keyword evidence="3 5" id="KW-1133">Transmembrane helix</keyword>
<evidence type="ECO:0000256" key="1">
    <source>
        <dbReference type="ARBA" id="ARBA00004141"/>
    </source>
</evidence>
<feature type="transmembrane region" description="Helical" evidence="5">
    <location>
        <begin position="92"/>
        <end position="112"/>
    </location>
</feature>
<keyword evidence="2 5" id="KW-0812">Transmembrane</keyword>
<comment type="caution">
    <text evidence="6">The sequence shown here is derived from an EMBL/GenBank/DDBJ whole genome shotgun (WGS) entry which is preliminary data.</text>
</comment>
<comment type="subcellular location">
    <subcellularLocation>
        <location evidence="1">Membrane</location>
        <topology evidence="1">Multi-pass membrane protein</topology>
    </subcellularLocation>
</comment>
<protein>
    <submittedName>
        <fullName evidence="6">Membrane protein YphA (DoxX/SURF4 family)</fullName>
    </submittedName>
</protein>
<evidence type="ECO:0000256" key="5">
    <source>
        <dbReference type="SAM" id="Phobius"/>
    </source>
</evidence>